<feature type="non-terminal residue" evidence="3">
    <location>
        <position position="80"/>
    </location>
</feature>
<dbReference type="Pfam" id="PF00183">
    <property type="entry name" value="HSP90"/>
    <property type="match status" value="1"/>
</dbReference>
<accession>A0A8S3DBH4</accession>
<evidence type="ECO:0000313" key="3">
    <source>
        <dbReference type="EMBL" id="CAF4961309.1"/>
    </source>
</evidence>
<name>A0A8S3DBH4_9BILA</name>
<keyword evidence="2" id="KW-0143">Chaperone</keyword>
<dbReference type="GO" id="GO:0005524">
    <property type="term" value="F:ATP binding"/>
    <property type="evidence" value="ECO:0007669"/>
    <property type="project" value="InterPro"/>
</dbReference>
<dbReference type="GO" id="GO:0140662">
    <property type="term" value="F:ATP-dependent protein folding chaperone"/>
    <property type="evidence" value="ECO:0007669"/>
    <property type="project" value="InterPro"/>
</dbReference>
<evidence type="ECO:0000256" key="2">
    <source>
        <dbReference type="ARBA" id="ARBA00023186"/>
    </source>
</evidence>
<dbReference type="PANTHER" id="PTHR11528">
    <property type="entry name" value="HEAT SHOCK PROTEIN 90 FAMILY MEMBER"/>
    <property type="match status" value="1"/>
</dbReference>
<comment type="similarity">
    <text evidence="1">Belongs to the heat shock protein 90 family.</text>
</comment>
<dbReference type="InterPro" id="IPR001404">
    <property type="entry name" value="Hsp90_fam"/>
</dbReference>
<sequence length="80" mass="9351">PEYEGKKFQNVAKEGFELDKSDVKKEEQKKRLEKTYEPLLTWLKDKLSDKISDAKVSDRLVQTPMALIASQWGYDGNMER</sequence>
<dbReference type="Proteomes" id="UP000681720">
    <property type="component" value="Unassembled WGS sequence"/>
</dbReference>
<dbReference type="GO" id="GO:0051082">
    <property type="term" value="F:unfolded protein binding"/>
    <property type="evidence" value="ECO:0007669"/>
    <property type="project" value="InterPro"/>
</dbReference>
<dbReference type="InterPro" id="IPR037196">
    <property type="entry name" value="HSP90_C"/>
</dbReference>
<dbReference type="EMBL" id="CAJOBJ010193418">
    <property type="protein sequence ID" value="CAF4961309.1"/>
    <property type="molecule type" value="Genomic_DNA"/>
</dbReference>
<evidence type="ECO:0000256" key="1">
    <source>
        <dbReference type="ARBA" id="ARBA00008239"/>
    </source>
</evidence>
<dbReference type="GO" id="GO:0016887">
    <property type="term" value="F:ATP hydrolysis activity"/>
    <property type="evidence" value="ECO:0007669"/>
    <property type="project" value="InterPro"/>
</dbReference>
<dbReference type="Gene3D" id="1.20.120.790">
    <property type="entry name" value="Heat shock protein 90, C-terminal domain"/>
    <property type="match status" value="1"/>
</dbReference>
<evidence type="ECO:0000313" key="4">
    <source>
        <dbReference type="Proteomes" id="UP000681720"/>
    </source>
</evidence>
<reference evidence="3" key="1">
    <citation type="submission" date="2021-02" db="EMBL/GenBank/DDBJ databases">
        <authorList>
            <person name="Nowell W R."/>
        </authorList>
    </citation>
    <scope>NUCLEOTIDE SEQUENCE</scope>
</reference>
<dbReference type="AlphaFoldDB" id="A0A8S3DBH4"/>
<comment type="caution">
    <text evidence="3">The sequence shown here is derived from an EMBL/GenBank/DDBJ whole genome shotgun (WGS) entry which is preliminary data.</text>
</comment>
<protein>
    <submittedName>
        <fullName evidence="3">Uncharacterized protein</fullName>
    </submittedName>
</protein>
<feature type="non-terminal residue" evidence="3">
    <location>
        <position position="1"/>
    </location>
</feature>
<gene>
    <name evidence="3" type="ORF">GIL414_LOCUS54867</name>
</gene>
<dbReference type="SUPFAM" id="SSF110942">
    <property type="entry name" value="HSP90 C-terminal domain"/>
    <property type="match status" value="1"/>
</dbReference>
<organism evidence="3 4">
    <name type="scientific">Rotaria magnacalcarata</name>
    <dbReference type="NCBI Taxonomy" id="392030"/>
    <lineage>
        <taxon>Eukaryota</taxon>
        <taxon>Metazoa</taxon>
        <taxon>Spiralia</taxon>
        <taxon>Gnathifera</taxon>
        <taxon>Rotifera</taxon>
        <taxon>Eurotatoria</taxon>
        <taxon>Bdelloidea</taxon>
        <taxon>Philodinida</taxon>
        <taxon>Philodinidae</taxon>
        <taxon>Rotaria</taxon>
    </lineage>
</organism>
<proteinExistence type="inferred from homology"/>